<dbReference type="PANTHER" id="PTHR12110">
    <property type="entry name" value="HYDROXYPYRUVATE ISOMERASE"/>
    <property type="match status" value="1"/>
</dbReference>
<dbReference type="AlphaFoldDB" id="A0A7W9L3G5"/>
<dbReference type="InterPro" id="IPR050312">
    <property type="entry name" value="IolE/XylAMocC-like"/>
</dbReference>
<proteinExistence type="predicted"/>
<comment type="caution">
    <text evidence="2">The sequence shown here is derived from an EMBL/GenBank/DDBJ whole genome shotgun (WGS) entry which is preliminary data.</text>
</comment>
<dbReference type="GO" id="GO:0016853">
    <property type="term" value="F:isomerase activity"/>
    <property type="evidence" value="ECO:0007669"/>
    <property type="project" value="UniProtKB-KW"/>
</dbReference>
<dbReference type="InterPro" id="IPR013022">
    <property type="entry name" value="Xyl_isomerase-like_TIM-brl"/>
</dbReference>
<sequence>MKLSLTSWSLRACSLEEAAGLSKVLGIGALDIGYFFGPALDKAALLAEPERAAERVLSLGVDLPNLYHLFGDTLADRNLADPRYRDRNEADFRQVVRFCRAAGVPTVFVLPGVVNPGQSRRDALDQSAASLAGLLPIAREAGVTLTIEPHVHSYLESPALVLELLDRVPGLKLTLDYAHFVCLGWRQDEIDPLAPHAAHVHLRQAKIGALQTKLDKGTINFGALLGTLRDAGYDGRLAIEYTNQDYMDSLFDDILTETIGMRDLVRTWGAGA</sequence>
<dbReference type="Gene3D" id="3.20.20.150">
    <property type="entry name" value="Divalent-metal-dependent TIM barrel enzymes"/>
    <property type="match status" value="1"/>
</dbReference>
<dbReference type="Pfam" id="PF01261">
    <property type="entry name" value="AP_endonuc_2"/>
    <property type="match status" value="1"/>
</dbReference>
<protein>
    <submittedName>
        <fullName evidence="2">Sugar phosphate isomerase/epimerase</fullName>
    </submittedName>
</protein>
<keyword evidence="2" id="KW-0413">Isomerase</keyword>
<dbReference type="RefSeq" id="WP_183857957.1">
    <property type="nucleotide sequence ID" value="NZ_JACHOO010000008.1"/>
</dbReference>
<reference evidence="2 3" key="1">
    <citation type="submission" date="2020-08" db="EMBL/GenBank/DDBJ databases">
        <title>Genomic Encyclopedia of Type Strains, Phase IV (KMG-IV): sequencing the most valuable type-strain genomes for metagenomic binning, comparative biology and taxonomic classification.</title>
        <authorList>
            <person name="Goeker M."/>
        </authorList>
    </citation>
    <scope>NUCLEOTIDE SEQUENCE [LARGE SCALE GENOMIC DNA]</scope>
    <source>
        <strain evidence="2 3">DSM 16268</strain>
    </source>
</reference>
<dbReference type="EMBL" id="JACHOO010000008">
    <property type="protein sequence ID" value="MBB5754522.1"/>
    <property type="molecule type" value="Genomic_DNA"/>
</dbReference>
<accession>A0A7W9L3G5</accession>
<feature type="domain" description="Xylose isomerase-like TIM barrel" evidence="1">
    <location>
        <begin position="50"/>
        <end position="244"/>
    </location>
</feature>
<evidence type="ECO:0000313" key="2">
    <source>
        <dbReference type="EMBL" id="MBB5754522.1"/>
    </source>
</evidence>
<name>A0A7W9L3G5_9HYPH</name>
<dbReference type="SUPFAM" id="SSF51658">
    <property type="entry name" value="Xylose isomerase-like"/>
    <property type="match status" value="1"/>
</dbReference>
<gene>
    <name evidence="2" type="ORF">GGQ63_003608</name>
</gene>
<dbReference type="PANTHER" id="PTHR12110:SF53">
    <property type="entry name" value="BLR5974 PROTEIN"/>
    <property type="match status" value="1"/>
</dbReference>
<evidence type="ECO:0000313" key="3">
    <source>
        <dbReference type="Proteomes" id="UP000523821"/>
    </source>
</evidence>
<dbReference type="InterPro" id="IPR036237">
    <property type="entry name" value="Xyl_isomerase-like_sf"/>
</dbReference>
<evidence type="ECO:0000259" key="1">
    <source>
        <dbReference type="Pfam" id="PF01261"/>
    </source>
</evidence>
<keyword evidence="3" id="KW-1185">Reference proteome</keyword>
<dbReference type="Proteomes" id="UP000523821">
    <property type="component" value="Unassembled WGS sequence"/>
</dbReference>
<organism evidence="2 3">
    <name type="scientific">Prosthecomicrobium pneumaticum</name>
    <dbReference type="NCBI Taxonomy" id="81895"/>
    <lineage>
        <taxon>Bacteria</taxon>
        <taxon>Pseudomonadati</taxon>
        <taxon>Pseudomonadota</taxon>
        <taxon>Alphaproteobacteria</taxon>
        <taxon>Hyphomicrobiales</taxon>
        <taxon>Kaistiaceae</taxon>
        <taxon>Prosthecomicrobium</taxon>
    </lineage>
</organism>